<comment type="caution">
    <text evidence="2">The sequence shown here is derived from an EMBL/GenBank/DDBJ whole genome shotgun (WGS) entry which is preliminary data.</text>
</comment>
<gene>
    <name evidence="2" type="ORF">HLQ16_17410</name>
</gene>
<name>A0A7Y3SYI5_9CLOT</name>
<dbReference type="InterPro" id="IPR006938">
    <property type="entry name" value="DUF624"/>
</dbReference>
<feature type="transmembrane region" description="Helical" evidence="1">
    <location>
        <begin position="123"/>
        <end position="146"/>
    </location>
</feature>
<feature type="transmembrane region" description="Helical" evidence="1">
    <location>
        <begin position="192"/>
        <end position="211"/>
    </location>
</feature>
<dbReference type="Proteomes" id="UP000531659">
    <property type="component" value="Unassembled WGS sequence"/>
</dbReference>
<evidence type="ECO:0000313" key="2">
    <source>
        <dbReference type="EMBL" id="NNU77709.1"/>
    </source>
</evidence>
<proteinExistence type="predicted"/>
<evidence type="ECO:0000256" key="1">
    <source>
        <dbReference type="SAM" id="Phobius"/>
    </source>
</evidence>
<feature type="transmembrane region" description="Helical" evidence="1">
    <location>
        <begin position="47"/>
        <end position="72"/>
    </location>
</feature>
<sequence length="237" mass="27859">MNNKRPFSEGIIFTLSDYFFWFLLGNVFFWIMNIPYLFVAITMTGNIQINVILILSLIPMGPALTALLSVMGKITRDGDIKLTKHFFKAYKESLFDSLFFWTLGLVILFVIKIDMILIISNSYLWFINVFLKIIAVICLSLEFYIFPIISRFHLKKKDIIKLSFEYLVKKFYMCVLAFGVIYFLWMISNKEFQAVMILFSVSIITYVIMYLQKGVLKEIEDRLNMKNKNELKIGNEN</sequence>
<organism evidence="2 3">
    <name type="scientific">Clostridium estertheticum</name>
    <dbReference type="NCBI Taxonomy" id="238834"/>
    <lineage>
        <taxon>Bacteria</taxon>
        <taxon>Bacillati</taxon>
        <taxon>Bacillota</taxon>
        <taxon>Clostridia</taxon>
        <taxon>Eubacteriales</taxon>
        <taxon>Clostridiaceae</taxon>
        <taxon>Clostridium</taxon>
    </lineage>
</organism>
<dbReference type="AlphaFoldDB" id="A0A7Y3SYI5"/>
<keyword evidence="1" id="KW-0812">Transmembrane</keyword>
<feature type="transmembrane region" description="Helical" evidence="1">
    <location>
        <begin position="93"/>
        <end position="111"/>
    </location>
</feature>
<dbReference type="GeneID" id="83591071"/>
<dbReference type="EMBL" id="JABEYB010000014">
    <property type="protein sequence ID" value="NNU77709.1"/>
    <property type="molecule type" value="Genomic_DNA"/>
</dbReference>
<keyword evidence="1" id="KW-0472">Membrane</keyword>
<evidence type="ECO:0000313" key="3">
    <source>
        <dbReference type="Proteomes" id="UP000531659"/>
    </source>
</evidence>
<dbReference type="Pfam" id="PF04854">
    <property type="entry name" value="DUF624"/>
    <property type="match status" value="1"/>
</dbReference>
<feature type="transmembrane region" description="Helical" evidence="1">
    <location>
        <begin position="167"/>
        <end position="186"/>
    </location>
</feature>
<reference evidence="2 3" key="1">
    <citation type="submission" date="2020-05" db="EMBL/GenBank/DDBJ databases">
        <title>Complete genome of Clostridium estertheticum subspecies estertheticum, isolated from Vacuum packed lamb meat from New Zealand imported to Switzerland.</title>
        <authorList>
            <person name="Wambui J."/>
            <person name="Stevens M.J.A."/>
            <person name="Stephan R."/>
        </authorList>
    </citation>
    <scope>NUCLEOTIDE SEQUENCE [LARGE SCALE GENOMIC DNA]</scope>
    <source>
        <strain evidence="2 3">CEST001</strain>
    </source>
</reference>
<protein>
    <submittedName>
        <fullName evidence="2">DUF624 domain-containing protein</fullName>
    </submittedName>
</protein>
<accession>A0A7Y3SYI5</accession>
<dbReference type="RefSeq" id="WP_171298337.1">
    <property type="nucleotide sequence ID" value="NZ_CP077610.1"/>
</dbReference>
<keyword evidence="1" id="KW-1133">Transmembrane helix</keyword>
<feature type="transmembrane region" description="Helical" evidence="1">
    <location>
        <begin position="20"/>
        <end position="41"/>
    </location>
</feature>